<evidence type="ECO:0000256" key="1">
    <source>
        <dbReference type="SAM" id="MobiDB-lite"/>
    </source>
</evidence>
<name>A0ABS8V4C8_DATST</name>
<dbReference type="EMBL" id="JACEIK010003282">
    <property type="protein sequence ID" value="MCD9641108.1"/>
    <property type="molecule type" value="Genomic_DNA"/>
</dbReference>
<accession>A0ABS8V4C8</accession>
<keyword evidence="3" id="KW-1185">Reference proteome</keyword>
<comment type="caution">
    <text evidence="2">The sequence shown here is derived from an EMBL/GenBank/DDBJ whole genome shotgun (WGS) entry which is preliminary data.</text>
</comment>
<gene>
    <name evidence="2" type="ORF">HAX54_027025</name>
</gene>
<reference evidence="2 3" key="1">
    <citation type="journal article" date="2021" name="BMC Genomics">
        <title>Datura genome reveals duplications of psychoactive alkaloid biosynthetic genes and high mutation rate following tissue culture.</title>
        <authorList>
            <person name="Rajewski A."/>
            <person name="Carter-House D."/>
            <person name="Stajich J."/>
            <person name="Litt A."/>
        </authorList>
    </citation>
    <scope>NUCLEOTIDE SEQUENCE [LARGE SCALE GENOMIC DNA]</scope>
    <source>
        <strain evidence="2">AR-01</strain>
    </source>
</reference>
<proteinExistence type="predicted"/>
<feature type="region of interest" description="Disordered" evidence="1">
    <location>
        <begin position="96"/>
        <end position="119"/>
    </location>
</feature>
<protein>
    <submittedName>
        <fullName evidence="2">Uncharacterized protein</fullName>
    </submittedName>
</protein>
<evidence type="ECO:0000313" key="2">
    <source>
        <dbReference type="EMBL" id="MCD9641108.1"/>
    </source>
</evidence>
<organism evidence="2 3">
    <name type="scientific">Datura stramonium</name>
    <name type="common">Jimsonweed</name>
    <name type="synonym">Common thornapple</name>
    <dbReference type="NCBI Taxonomy" id="4076"/>
    <lineage>
        <taxon>Eukaryota</taxon>
        <taxon>Viridiplantae</taxon>
        <taxon>Streptophyta</taxon>
        <taxon>Embryophyta</taxon>
        <taxon>Tracheophyta</taxon>
        <taxon>Spermatophyta</taxon>
        <taxon>Magnoliopsida</taxon>
        <taxon>eudicotyledons</taxon>
        <taxon>Gunneridae</taxon>
        <taxon>Pentapetalae</taxon>
        <taxon>asterids</taxon>
        <taxon>lamiids</taxon>
        <taxon>Solanales</taxon>
        <taxon>Solanaceae</taxon>
        <taxon>Solanoideae</taxon>
        <taxon>Datureae</taxon>
        <taxon>Datura</taxon>
    </lineage>
</organism>
<sequence length="119" mass="13437">MFENPFSKDKDSPRIPQVGETYEKILISDSSTIPINLNTLLDQSTEDIKVDTTEEMAAQFIQQEYILPSDIPSSFFIPNSKKEVAVEKVLTSTPKWDGTPRSLNLQQDVENVDDISNDD</sequence>
<dbReference type="Proteomes" id="UP000823775">
    <property type="component" value="Unassembled WGS sequence"/>
</dbReference>
<evidence type="ECO:0000313" key="3">
    <source>
        <dbReference type="Proteomes" id="UP000823775"/>
    </source>
</evidence>
<feature type="compositionally biased region" description="Acidic residues" evidence="1">
    <location>
        <begin position="110"/>
        <end position="119"/>
    </location>
</feature>